<reference evidence="3" key="1">
    <citation type="submission" date="2019-11" db="EMBL/GenBank/DDBJ databases">
        <authorList>
            <person name="Liu Y."/>
            <person name="Hou J."/>
            <person name="Li T.-Q."/>
            <person name="Guan C.-H."/>
            <person name="Wu X."/>
            <person name="Wu H.-Z."/>
            <person name="Ling F."/>
            <person name="Zhang R."/>
            <person name="Shi X.-G."/>
            <person name="Ren J.-P."/>
            <person name="Chen E.-F."/>
            <person name="Sun J.-M."/>
        </authorList>
    </citation>
    <scope>NUCLEOTIDE SEQUENCE</scope>
    <source>
        <strain evidence="3">Adult_tree_wgs_1</strain>
        <tissue evidence="3">Leaves</tissue>
    </source>
</reference>
<dbReference type="AlphaFoldDB" id="A0A834HAK5"/>
<dbReference type="InterPro" id="IPR001373">
    <property type="entry name" value="Cullin_N"/>
</dbReference>
<dbReference type="GO" id="GO:0006511">
    <property type="term" value="P:ubiquitin-dependent protein catabolic process"/>
    <property type="evidence" value="ECO:0007669"/>
    <property type="project" value="InterPro"/>
</dbReference>
<name>A0A834HAK5_RHOSS</name>
<comment type="similarity">
    <text evidence="1">Belongs to the cullin family.</text>
</comment>
<dbReference type="EMBL" id="WJXA01000002">
    <property type="protein sequence ID" value="KAF7150487.1"/>
    <property type="molecule type" value="Genomic_DNA"/>
</dbReference>
<dbReference type="Proteomes" id="UP000626092">
    <property type="component" value="Unassembled WGS sequence"/>
</dbReference>
<evidence type="ECO:0000259" key="2">
    <source>
        <dbReference type="Pfam" id="PF00888"/>
    </source>
</evidence>
<organism evidence="3 4">
    <name type="scientific">Rhododendron simsii</name>
    <name type="common">Sims's rhododendron</name>
    <dbReference type="NCBI Taxonomy" id="118357"/>
    <lineage>
        <taxon>Eukaryota</taxon>
        <taxon>Viridiplantae</taxon>
        <taxon>Streptophyta</taxon>
        <taxon>Embryophyta</taxon>
        <taxon>Tracheophyta</taxon>
        <taxon>Spermatophyta</taxon>
        <taxon>Magnoliopsida</taxon>
        <taxon>eudicotyledons</taxon>
        <taxon>Gunneridae</taxon>
        <taxon>Pentapetalae</taxon>
        <taxon>asterids</taxon>
        <taxon>Ericales</taxon>
        <taxon>Ericaceae</taxon>
        <taxon>Ericoideae</taxon>
        <taxon>Rhodoreae</taxon>
        <taxon>Rhododendron</taxon>
    </lineage>
</organism>
<dbReference type="GO" id="GO:0031625">
    <property type="term" value="F:ubiquitin protein ligase binding"/>
    <property type="evidence" value="ECO:0007669"/>
    <property type="project" value="InterPro"/>
</dbReference>
<sequence>MATSETTSKCPKFEEGWPVLQEGIKKVVELIEGVRSDQFTSEDYMRMYTVVYEICQPHPAGPESEKVYQGYKKTFKDYITAKVLPFLREKKDENLLQELVTKWNMHKVLTRWLVRFFHYLERYFISIRKLPTLNATSFLTFYKLVYVEMNDQVREVVISMIEREREGGQIDQALVKNVLDIYVEIGEGSMTYYAKDFEEAMLKDTTSFYSKKATIWNAGLSYKDYMLKVEECIMKEEDRVSCYLQSGSRQKLLEVVEHELRSVHAAKLVEKKQLECEAASTNELGLGLPLDGFILLTAVKALTALYLTSKLDEQVHGIASDSGFNFRSLCSVVLVIIQQPLGHVSEAKEVFEDMEDKRDRTERGRCGCNSQMSQVFDEMDAIDLGACIVSGLLRNGFVDEAWMVMEHELLSVYATKLEEKKQDFIALAATFDHVTGTKVPRQTVVEARNIAKGTLKTLSLSLMLDVTKDKALYEMLLLDVDKEKVLYEMKMTSNAETEKRTVLADIED</sequence>
<dbReference type="Pfam" id="PF00888">
    <property type="entry name" value="Cullin"/>
    <property type="match status" value="1"/>
</dbReference>
<dbReference type="FunFam" id="1.20.1310.10:FF:000001">
    <property type="entry name" value="Cullin 3"/>
    <property type="match status" value="1"/>
</dbReference>
<evidence type="ECO:0000313" key="3">
    <source>
        <dbReference type="EMBL" id="KAF7150487.1"/>
    </source>
</evidence>
<accession>A0A834HAK5</accession>
<keyword evidence="4" id="KW-1185">Reference proteome</keyword>
<dbReference type="InterPro" id="IPR016159">
    <property type="entry name" value="Cullin_repeat-like_dom_sf"/>
</dbReference>
<gene>
    <name evidence="3" type="ORF">RHSIM_Rhsim02G0011200</name>
</gene>
<protein>
    <recommendedName>
        <fullName evidence="2">Cullin N-terminal domain-containing protein</fullName>
    </recommendedName>
</protein>
<evidence type="ECO:0000313" key="4">
    <source>
        <dbReference type="Proteomes" id="UP000626092"/>
    </source>
</evidence>
<dbReference type="OrthoDB" id="27073at2759"/>
<dbReference type="PANTHER" id="PTHR11932">
    <property type="entry name" value="CULLIN"/>
    <property type="match status" value="1"/>
</dbReference>
<proteinExistence type="inferred from homology"/>
<dbReference type="Gene3D" id="1.20.1310.10">
    <property type="entry name" value="Cullin Repeats"/>
    <property type="match status" value="2"/>
</dbReference>
<comment type="caution">
    <text evidence="3">The sequence shown here is derived from an EMBL/GenBank/DDBJ whole genome shotgun (WGS) entry which is preliminary data.</text>
</comment>
<dbReference type="SUPFAM" id="SSF74788">
    <property type="entry name" value="Cullin repeat-like"/>
    <property type="match status" value="1"/>
</dbReference>
<evidence type="ECO:0000256" key="1">
    <source>
        <dbReference type="ARBA" id="ARBA00006019"/>
    </source>
</evidence>
<feature type="domain" description="Cullin N-terminal" evidence="2">
    <location>
        <begin position="17"/>
        <end position="272"/>
    </location>
</feature>
<dbReference type="InterPro" id="IPR045093">
    <property type="entry name" value="Cullin"/>
</dbReference>